<evidence type="ECO:0000256" key="6">
    <source>
        <dbReference type="ARBA" id="ARBA00023242"/>
    </source>
</evidence>
<dbReference type="SMART" id="SM00380">
    <property type="entry name" value="AP2"/>
    <property type="match status" value="1"/>
</dbReference>
<dbReference type="InterPro" id="IPR016177">
    <property type="entry name" value="DNA-bd_dom_sf"/>
</dbReference>
<dbReference type="EMBL" id="SMMG02000001">
    <property type="protein sequence ID" value="KAA3490606.1"/>
    <property type="molecule type" value="Genomic_DNA"/>
</dbReference>
<evidence type="ECO:0000256" key="2">
    <source>
        <dbReference type="ARBA" id="ARBA00005474"/>
    </source>
</evidence>
<dbReference type="AlphaFoldDB" id="A0A5B6XAG1"/>
<feature type="region of interest" description="Disordered" evidence="8">
    <location>
        <begin position="482"/>
        <end position="538"/>
    </location>
</feature>
<keyword evidence="5" id="KW-0804">Transcription</keyword>
<dbReference type="OrthoDB" id="1893065at2759"/>
<feature type="domain" description="LOB" evidence="9">
    <location>
        <begin position="13"/>
        <end position="114"/>
    </location>
</feature>
<comment type="similarity">
    <text evidence="7">Belongs to the AP2/ERF transcription factor family. ERF subfamily.</text>
</comment>
<comment type="subcellular location">
    <subcellularLocation>
        <location evidence="1">Nucleus</location>
    </subcellularLocation>
</comment>
<dbReference type="Pfam" id="PF03195">
    <property type="entry name" value="LOB"/>
    <property type="match status" value="1"/>
</dbReference>
<name>A0A5B6XAG1_9ROSI</name>
<dbReference type="FunFam" id="3.30.730.10:FF:000001">
    <property type="entry name" value="Ethylene-responsive transcription factor 2"/>
    <property type="match status" value="1"/>
</dbReference>
<dbReference type="PANTHER" id="PTHR31190">
    <property type="entry name" value="DNA-BINDING DOMAIN"/>
    <property type="match status" value="1"/>
</dbReference>
<dbReference type="GO" id="GO:0005634">
    <property type="term" value="C:nucleus"/>
    <property type="evidence" value="ECO:0007669"/>
    <property type="project" value="UniProtKB-SubCell"/>
</dbReference>
<dbReference type="Proteomes" id="UP000325315">
    <property type="component" value="Unassembled WGS sequence"/>
</dbReference>
<sequence length="538" mass="59929">MSNGEEAAPNTRHACAACKHQRRKCESNCVFAPFFPAGRAESFREVHKIFGVKNMTGILTPRTPDERKKAVESLEWEALAWTQDPVRGPLGLFRRLEEELQHLNDLLDQLVEPYQQNQINSAGLNGFNHNSVTGRVIVPNSNINATNIGYGSNPNLGIDVPPINNYDGVPPISADGLNENQLVVNNYFPGYYGIPDRLAVFRASGGVDNVAQTSTPSPTLPPKQETMPQRNQISGPSSRRPLTYNPFPLRNHRRGSQQRYQYGFLQRPASQSQWRGNLFLMVEKSKDIELEFWNLVPKGDVGRNMTMVMRSEIQVNAKTLCVIHYIQRGAGLIQIEVSLETNMQSHSENVLPFNENDSQDMFIYQVLNEANAHGLGINNLHHFHASQRNQTAVASSMLEPARTIAKKHYRGVRRRRWGKYAAEIRDSTRHGARVWLGTFETAEQAALAYDKAAFKMRGSKALLNFPAEVMAASSVQRILRPNSSSKRLAKTDLDSGSSSGNVSTGTSKSESESESNTTGKSHSKGSESDHLNSILKVF</sequence>
<dbReference type="PRINTS" id="PR00367">
    <property type="entry name" value="ETHRSPELEMNT"/>
</dbReference>
<evidence type="ECO:0000313" key="11">
    <source>
        <dbReference type="EMBL" id="KAA3490606.1"/>
    </source>
</evidence>
<dbReference type="Pfam" id="PF00847">
    <property type="entry name" value="AP2"/>
    <property type="match status" value="1"/>
</dbReference>
<gene>
    <name evidence="11" type="ORF">EPI10_034054</name>
</gene>
<evidence type="ECO:0000256" key="7">
    <source>
        <dbReference type="ARBA" id="ARBA00024343"/>
    </source>
</evidence>
<protein>
    <submittedName>
        <fullName evidence="11">LOB domain-containing protein 6-like</fullName>
    </submittedName>
</protein>
<proteinExistence type="inferred from homology"/>
<feature type="domain" description="AP2/ERF" evidence="10">
    <location>
        <begin position="408"/>
        <end position="466"/>
    </location>
</feature>
<dbReference type="InterPro" id="IPR044808">
    <property type="entry name" value="ERF_plant"/>
</dbReference>
<dbReference type="InterPro" id="IPR036955">
    <property type="entry name" value="AP2/ERF_dom_sf"/>
</dbReference>
<comment type="caution">
    <text evidence="11">The sequence shown here is derived from an EMBL/GenBank/DDBJ whole genome shotgun (WGS) entry which is preliminary data.</text>
</comment>
<accession>A0A5B6XAG1</accession>
<evidence type="ECO:0000256" key="3">
    <source>
        <dbReference type="ARBA" id="ARBA00023015"/>
    </source>
</evidence>
<evidence type="ECO:0000256" key="4">
    <source>
        <dbReference type="ARBA" id="ARBA00023125"/>
    </source>
</evidence>
<dbReference type="GO" id="GO:0009873">
    <property type="term" value="P:ethylene-activated signaling pathway"/>
    <property type="evidence" value="ECO:0007669"/>
    <property type="project" value="InterPro"/>
</dbReference>
<keyword evidence="4" id="KW-0238">DNA-binding</keyword>
<dbReference type="GO" id="GO:0003700">
    <property type="term" value="F:DNA-binding transcription factor activity"/>
    <property type="evidence" value="ECO:0007669"/>
    <property type="project" value="InterPro"/>
</dbReference>
<keyword evidence="12" id="KW-1185">Reference proteome</keyword>
<evidence type="ECO:0000256" key="5">
    <source>
        <dbReference type="ARBA" id="ARBA00023163"/>
    </source>
</evidence>
<feature type="region of interest" description="Disordered" evidence="8">
    <location>
        <begin position="210"/>
        <end position="252"/>
    </location>
</feature>
<feature type="compositionally biased region" description="Low complexity" evidence="8">
    <location>
        <begin position="495"/>
        <end position="520"/>
    </location>
</feature>
<keyword evidence="3" id="KW-0805">Transcription regulation</keyword>
<dbReference type="Gene3D" id="3.30.730.10">
    <property type="entry name" value="AP2/ERF domain"/>
    <property type="match status" value="1"/>
</dbReference>
<dbReference type="PROSITE" id="PS50891">
    <property type="entry name" value="LOB"/>
    <property type="match status" value="1"/>
</dbReference>
<dbReference type="InterPro" id="IPR001471">
    <property type="entry name" value="AP2/ERF_dom"/>
</dbReference>
<evidence type="ECO:0000313" key="12">
    <source>
        <dbReference type="Proteomes" id="UP000325315"/>
    </source>
</evidence>
<dbReference type="CDD" id="cd00018">
    <property type="entry name" value="AP2"/>
    <property type="match status" value="1"/>
</dbReference>
<dbReference type="GO" id="GO:0003677">
    <property type="term" value="F:DNA binding"/>
    <property type="evidence" value="ECO:0007669"/>
    <property type="project" value="UniProtKB-KW"/>
</dbReference>
<reference evidence="12" key="1">
    <citation type="journal article" date="2019" name="Plant Biotechnol. J.">
        <title>Genome sequencing of the Australian wild diploid species Gossypium australe highlights disease resistance and delayed gland morphogenesis.</title>
        <authorList>
            <person name="Cai Y."/>
            <person name="Cai X."/>
            <person name="Wang Q."/>
            <person name="Wang P."/>
            <person name="Zhang Y."/>
            <person name="Cai C."/>
            <person name="Xu Y."/>
            <person name="Wang K."/>
            <person name="Zhou Z."/>
            <person name="Wang C."/>
            <person name="Geng S."/>
            <person name="Li B."/>
            <person name="Dong Q."/>
            <person name="Hou Y."/>
            <person name="Wang H."/>
            <person name="Ai P."/>
            <person name="Liu Z."/>
            <person name="Yi F."/>
            <person name="Sun M."/>
            <person name="An G."/>
            <person name="Cheng J."/>
            <person name="Zhang Y."/>
            <person name="Shi Q."/>
            <person name="Xie Y."/>
            <person name="Shi X."/>
            <person name="Chang Y."/>
            <person name="Huang F."/>
            <person name="Chen Y."/>
            <person name="Hong S."/>
            <person name="Mi L."/>
            <person name="Sun Q."/>
            <person name="Zhang L."/>
            <person name="Zhou B."/>
            <person name="Peng R."/>
            <person name="Zhang X."/>
            <person name="Liu F."/>
        </authorList>
    </citation>
    <scope>NUCLEOTIDE SEQUENCE [LARGE SCALE GENOMIC DNA]</scope>
    <source>
        <strain evidence="12">cv. PA1801</strain>
    </source>
</reference>
<evidence type="ECO:0000259" key="9">
    <source>
        <dbReference type="PROSITE" id="PS50891"/>
    </source>
</evidence>
<feature type="compositionally biased region" description="Polar residues" evidence="8">
    <location>
        <begin position="226"/>
        <end position="237"/>
    </location>
</feature>
<evidence type="ECO:0000256" key="1">
    <source>
        <dbReference type="ARBA" id="ARBA00004123"/>
    </source>
</evidence>
<dbReference type="SUPFAM" id="SSF54171">
    <property type="entry name" value="DNA-binding domain"/>
    <property type="match status" value="1"/>
</dbReference>
<comment type="similarity">
    <text evidence="2">Belongs to the LOB domain-containing protein family.</text>
</comment>
<dbReference type="PANTHER" id="PTHR31190:SF173">
    <property type="entry name" value="PATHOGENESIS-RELATED GENES TRANSCRIPTIONAL ACTIVATOR PTI5"/>
    <property type="match status" value="1"/>
</dbReference>
<organism evidence="11 12">
    <name type="scientific">Gossypium australe</name>
    <dbReference type="NCBI Taxonomy" id="47621"/>
    <lineage>
        <taxon>Eukaryota</taxon>
        <taxon>Viridiplantae</taxon>
        <taxon>Streptophyta</taxon>
        <taxon>Embryophyta</taxon>
        <taxon>Tracheophyta</taxon>
        <taxon>Spermatophyta</taxon>
        <taxon>Magnoliopsida</taxon>
        <taxon>eudicotyledons</taxon>
        <taxon>Gunneridae</taxon>
        <taxon>Pentapetalae</taxon>
        <taxon>rosids</taxon>
        <taxon>malvids</taxon>
        <taxon>Malvales</taxon>
        <taxon>Malvaceae</taxon>
        <taxon>Malvoideae</taxon>
        <taxon>Gossypium</taxon>
    </lineage>
</organism>
<keyword evidence="6" id="KW-0539">Nucleus</keyword>
<dbReference type="PROSITE" id="PS51032">
    <property type="entry name" value="AP2_ERF"/>
    <property type="match status" value="1"/>
</dbReference>
<evidence type="ECO:0000256" key="8">
    <source>
        <dbReference type="SAM" id="MobiDB-lite"/>
    </source>
</evidence>
<evidence type="ECO:0000259" key="10">
    <source>
        <dbReference type="PROSITE" id="PS51032"/>
    </source>
</evidence>
<dbReference type="InterPro" id="IPR004883">
    <property type="entry name" value="LOB"/>
</dbReference>